<evidence type="ECO:0000256" key="4">
    <source>
        <dbReference type="ARBA" id="ARBA00022840"/>
    </source>
</evidence>
<evidence type="ECO:0000313" key="7">
    <source>
        <dbReference type="EMBL" id="GAG06940.1"/>
    </source>
</evidence>
<dbReference type="PANTHER" id="PTHR46743:SF2">
    <property type="entry name" value="TEICHOIC ACIDS EXPORT ATP-BINDING PROTEIN TAGH"/>
    <property type="match status" value="1"/>
</dbReference>
<evidence type="ECO:0000256" key="3">
    <source>
        <dbReference type="ARBA" id="ARBA00022741"/>
    </source>
</evidence>
<comment type="caution">
    <text evidence="7">The sequence shown here is derived from an EMBL/GenBank/DDBJ whole genome shotgun (WGS) entry which is preliminary data.</text>
</comment>
<dbReference type="GO" id="GO:0140359">
    <property type="term" value="F:ABC-type transporter activity"/>
    <property type="evidence" value="ECO:0007669"/>
    <property type="project" value="InterPro"/>
</dbReference>
<dbReference type="InterPro" id="IPR029439">
    <property type="entry name" value="Wzt_C"/>
</dbReference>
<dbReference type="GO" id="GO:0005524">
    <property type="term" value="F:ATP binding"/>
    <property type="evidence" value="ECO:0007669"/>
    <property type="project" value="UniProtKB-KW"/>
</dbReference>
<dbReference type="Pfam" id="PF14524">
    <property type="entry name" value="Wzt_C"/>
    <property type="match status" value="1"/>
</dbReference>
<keyword evidence="2" id="KW-0813">Transport</keyword>
<dbReference type="InterPro" id="IPR050683">
    <property type="entry name" value="Bact_Polysacc_Export_ATP-bd"/>
</dbReference>
<reference evidence="7" key="1">
    <citation type="journal article" date="2014" name="Front. Microbiol.">
        <title>High frequency of phylogenetically diverse reductive dehalogenase-homologous genes in deep subseafloor sedimentary metagenomes.</title>
        <authorList>
            <person name="Kawai M."/>
            <person name="Futagami T."/>
            <person name="Toyoda A."/>
            <person name="Takaki Y."/>
            <person name="Nishi S."/>
            <person name="Hori S."/>
            <person name="Arai W."/>
            <person name="Tsubouchi T."/>
            <person name="Morono Y."/>
            <person name="Uchiyama I."/>
            <person name="Ito T."/>
            <person name="Fujiyama A."/>
            <person name="Inagaki F."/>
            <person name="Takami H."/>
        </authorList>
    </citation>
    <scope>NUCLEOTIDE SEQUENCE</scope>
    <source>
        <strain evidence="7">Expedition CK06-06</strain>
    </source>
</reference>
<keyword evidence="3" id="KW-0547">Nucleotide-binding</keyword>
<gene>
    <name evidence="7" type="ORF">S01H1_34847</name>
</gene>
<comment type="similarity">
    <text evidence="1">Belongs to the ABC transporter superfamily.</text>
</comment>
<dbReference type="InterPro" id="IPR027417">
    <property type="entry name" value="P-loop_NTPase"/>
</dbReference>
<name>X0UMP9_9ZZZZ</name>
<dbReference type="CDD" id="cd03220">
    <property type="entry name" value="ABC_KpsT_Wzt"/>
    <property type="match status" value="1"/>
</dbReference>
<accession>X0UMP9</accession>
<evidence type="ECO:0000259" key="5">
    <source>
        <dbReference type="Pfam" id="PF00005"/>
    </source>
</evidence>
<dbReference type="Gene3D" id="2.70.50.60">
    <property type="entry name" value="abc- transporter (atp binding component) like domain"/>
    <property type="match status" value="1"/>
</dbReference>
<feature type="domain" description="ABC transporter" evidence="5">
    <location>
        <begin position="11"/>
        <end position="87"/>
    </location>
</feature>
<protein>
    <recommendedName>
        <fullName evidence="8">Wzt C-terminal domain-containing protein</fullName>
    </recommendedName>
</protein>
<keyword evidence="4" id="KW-0067">ATP-binding</keyword>
<dbReference type="GO" id="GO:0016020">
    <property type="term" value="C:membrane"/>
    <property type="evidence" value="ECO:0007669"/>
    <property type="project" value="InterPro"/>
</dbReference>
<feature type="non-terminal residue" evidence="7">
    <location>
        <position position="1"/>
    </location>
</feature>
<dbReference type="InterPro" id="IPR003439">
    <property type="entry name" value="ABC_transporter-like_ATP-bd"/>
</dbReference>
<evidence type="ECO:0000256" key="1">
    <source>
        <dbReference type="ARBA" id="ARBA00005417"/>
    </source>
</evidence>
<dbReference type="Gene3D" id="3.40.50.300">
    <property type="entry name" value="P-loop containing nucleotide triphosphate hydrolases"/>
    <property type="match status" value="1"/>
</dbReference>
<proteinExistence type="inferred from homology"/>
<evidence type="ECO:0000259" key="6">
    <source>
        <dbReference type="Pfam" id="PF14524"/>
    </source>
</evidence>
<organism evidence="7">
    <name type="scientific">marine sediment metagenome</name>
    <dbReference type="NCBI Taxonomy" id="412755"/>
    <lineage>
        <taxon>unclassified sequences</taxon>
        <taxon>metagenomes</taxon>
        <taxon>ecological metagenomes</taxon>
    </lineage>
</organism>
<dbReference type="InterPro" id="IPR015860">
    <property type="entry name" value="ABC_transpr_TagH-like"/>
</dbReference>
<feature type="domain" description="Wzt C-terminal" evidence="6">
    <location>
        <begin position="174"/>
        <end position="268"/>
    </location>
</feature>
<dbReference type="PANTHER" id="PTHR46743">
    <property type="entry name" value="TEICHOIC ACIDS EXPORT ATP-BINDING PROTEIN TAGH"/>
    <property type="match status" value="1"/>
</dbReference>
<feature type="non-terminal residue" evidence="7">
    <location>
        <position position="271"/>
    </location>
</feature>
<dbReference type="AlphaFoldDB" id="X0UMP9"/>
<evidence type="ECO:0000256" key="2">
    <source>
        <dbReference type="ARBA" id="ARBA00022448"/>
    </source>
</evidence>
<dbReference type="SUPFAM" id="SSF52540">
    <property type="entry name" value="P-loop containing nucleoside triphosphate hydrolases"/>
    <property type="match status" value="1"/>
</dbReference>
<evidence type="ECO:0008006" key="8">
    <source>
        <dbReference type="Google" id="ProtNLM"/>
    </source>
</evidence>
<sequence>PLIGSLLEVGTGFHPELTGHENVYLYGTILGMDRWEVSRKFDEIVAFAGLEKFVDTPVKRYSSGMYMRLAFAVAAHLDPEILLVDEVLAVGDIQFQKKCLGKLQNVSKEGRTVLFVSHNMDMINRLCQRGILLKNGHVDFEGNASDAVQQYLRSGHQEAIEEVYYPEPKEKNIEAYIYKIRFENIDGTSTASFPVGRPWQIRVFFRVKNNFKSLFVTCGMHDKTGPVIRSTWGKPKSYAPGNYEVILREKNLMLTPGEYQIYLALDTGRNQ</sequence>
<dbReference type="EMBL" id="BARS01021730">
    <property type="protein sequence ID" value="GAG06940.1"/>
    <property type="molecule type" value="Genomic_DNA"/>
</dbReference>
<dbReference type="GO" id="GO:0016887">
    <property type="term" value="F:ATP hydrolysis activity"/>
    <property type="evidence" value="ECO:0007669"/>
    <property type="project" value="InterPro"/>
</dbReference>
<dbReference type="Pfam" id="PF00005">
    <property type="entry name" value="ABC_tran"/>
    <property type="match status" value="1"/>
</dbReference>